<dbReference type="AlphaFoldDB" id="A0A6A6I7T6"/>
<evidence type="ECO:0008006" key="3">
    <source>
        <dbReference type="Google" id="ProtNLM"/>
    </source>
</evidence>
<proteinExistence type="predicted"/>
<reference evidence="1" key="1">
    <citation type="journal article" date="2020" name="Stud. Mycol.">
        <title>101 Dothideomycetes genomes: a test case for predicting lifestyles and emergence of pathogens.</title>
        <authorList>
            <person name="Haridas S."/>
            <person name="Albert R."/>
            <person name="Binder M."/>
            <person name="Bloem J."/>
            <person name="Labutti K."/>
            <person name="Salamov A."/>
            <person name="Andreopoulos B."/>
            <person name="Baker S."/>
            <person name="Barry K."/>
            <person name="Bills G."/>
            <person name="Bluhm B."/>
            <person name="Cannon C."/>
            <person name="Castanera R."/>
            <person name="Culley D."/>
            <person name="Daum C."/>
            <person name="Ezra D."/>
            <person name="Gonzalez J."/>
            <person name="Henrissat B."/>
            <person name="Kuo A."/>
            <person name="Liang C."/>
            <person name="Lipzen A."/>
            <person name="Lutzoni F."/>
            <person name="Magnuson J."/>
            <person name="Mondo S."/>
            <person name="Nolan M."/>
            <person name="Ohm R."/>
            <person name="Pangilinan J."/>
            <person name="Park H.-J."/>
            <person name="Ramirez L."/>
            <person name="Alfaro M."/>
            <person name="Sun H."/>
            <person name="Tritt A."/>
            <person name="Yoshinaga Y."/>
            <person name="Zwiers L.-H."/>
            <person name="Turgeon B."/>
            <person name="Goodwin S."/>
            <person name="Spatafora J."/>
            <person name="Crous P."/>
            <person name="Grigoriev I."/>
        </authorList>
    </citation>
    <scope>NUCLEOTIDE SEQUENCE</scope>
    <source>
        <strain evidence="1">CBS 122368</strain>
    </source>
</reference>
<evidence type="ECO:0000313" key="1">
    <source>
        <dbReference type="EMBL" id="KAF2246431.1"/>
    </source>
</evidence>
<gene>
    <name evidence="1" type="ORF">BU26DRAFT_45524</name>
</gene>
<protein>
    <recommendedName>
        <fullName evidence="3">F-box domain-containing protein</fullName>
    </recommendedName>
</protein>
<dbReference type="Proteomes" id="UP000800094">
    <property type="component" value="Unassembled WGS sequence"/>
</dbReference>
<keyword evidence="2" id="KW-1185">Reference proteome</keyword>
<dbReference type="RefSeq" id="XP_033681435.1">
    <property type="nucleotide sequence ID" value="XM_033824880.1"/>
</dbReference>
<dbReference type="EMBL" id="ML987198">
    <property type="protein sequence ID" value="KAF2246431.1"/>
    <property type="molecule type" value="Genomic_DNA"/>
</dbReference>
<dbReference type="GeneID" id="54578210"/>
<sequence length="452" mass="51224">MLRPTLGDLPSETITAIAAHLPDGDLRSLHIAGKVLSQKSKYAFAKRFFTSVGVLIHPLSFEKLRGLASDPFYSDFIEQITISTHVLREWWAPKDDLCHMDVDDGGFPVRVVEEKEEEYEQRCWSEQHFAEGCAVQDLVNILQRLSKLRAVAVSDFVDNWVQDVTGHRQSKPWGGSQLLSPSGFDNLEECKGPRVWRQGMHRHQVLGIVLAAASQADLASRNIHLDLTLNHGHSNVWSPDSKDWHYSMSSLLRSFSGFIDITQPNSRQLVQSINPSVLSLDYGRSRTSPNPHNPHLGYYPQLRALKLSRMSILYSQLNNFLLARSETLEVVSLSDVYIWNWGTQGLNHPWIPIWQTLCKMPPRLRILSLNKLALVRHGEDLVGNIPGAAIIDLAWRGQEIAFGLTNLLAIYDDASVAFALRFNFTWPWVDLRVANDMVEKLRQGNIGLRPRQ</sequence>
<dbReference type="OrthoDB" id="5279008at2759"/>
<accession>A0A6A6I7T6</accession>
<evidence type="ECO:0000313" key="2">
    <source>
        <dbReference type="Proteomes" id="UP000800094"/>
    </source>
</evidence>
<name>A0A6A6I7T6_9PLEO</name>
<organism evidence="1 2">
    <name type="scientific">Trematosphaeria pertusa</name>
    <dbReference type="NCBI Taxonomy" id="390896"/>
    <lineage>
        <taxon>Eukaryota</taxon>
        <taxon>Fungi</taxon>
        <taxon>Dikarya</taxon>
        <taxon>Ascomycota</taxon>
        <taxon>Pezizomycotina</taxon>
        <taxon>Dothideomycetes</taxon>
        <taxon>Pleosporomycetidae</taxon>
        <taxon>Pleosporales</taxon>
        <taxon>Massarineae</taxon>
        <taxon>Trematosphaeriaceae</taxon>
        <taxon>Trematosphaeria</taxon>
    </lineage>
</organism>